<protein>
    <recommendedName>
        <fullName evidence="4">PBS lyase</fullName>
    </recommendedName>
</protein>
<reference evidence="2 3" key="1">
    <citation type="journal article" date="2010" name="Genome Biol. Evol.">
        <title>The sequence of a 1.8-mb bacterial linear plasmid reveals a rich evolutionary reservoir of secondary metabolic pathways.</title>
        <authorList>
            <person name="Medema M.H."/>
            <person name="Trefzer A."/>
            <person name="Kovalchuk A."/>
            <person name="van den Berg M."/>
            <person name="Mueller U."/>
            <person name="Heijne W."/>
            <person name="Wu L."/>
            <person name="Alam M.T."/>
            <person name="Ronning C.M."/>
            <person name="Nierman W.C."/>
            <person name="Bovenberg R.A.L."/>
            <person name="Breitling R."/>
            <person name="Takano E."/>
        </authorList>
    </citation>
    <scope>NUCLEOTIDE SEQUENCE [LARGE SCALE GENOMIC DNA]</scope>
    <source>
        <strain evidence="3">ATCC 27064 / DSM 738 / JCM 4710 / NBRC 13307 / NCIMB 12785 / NRRL 3585 / VKM Ac-602</strain>
    </source>
</reference>
<dbReference type="OrthoDB" id="292843at2"/>
<gene>
    <name evidence="2" type="ORF">SCLAV_4165</name>
</gene>
<feature type="region of interest" description="Disordered" evidence="1">
    <location>
        <begin position="233"/>
        <end position="252"/>
    </location>
</feature>
<feature type="region of interest" description="Disordered" evidence="1">
    <location>
        <begin position="469"/>
        <end position="517"/>
    </location>
</feature>
<feature type="compositionally biased region" description="Basic and acidic residues" evidence="1">
    <location>
        <begin position="424"/>
        <end position="433"/>
    </location>
</feature>
<evidence type="ECO:0000313" key="3">
    <source>
        <dbReference type="Proteomes" id="UP000002357"/>
    </source>
</evidence>
<dbReference type="SMART" id="SM00567">
    <property type="entry name" value="EZ_HEAT"/>
    <property type="match status" value="3"/>
</dbReference>
<dbReference type="EMBL" id="CM000913">
    <property type="protein sequence ID" value="EFG09240.1"/>
    <property type="molecule type" value="Genomic_DNA"/>
</dbReference>
<proteinExistence type="predicted"/>
<dbReference type="InterPro" id="IPR011989">
    <property type="entry name" value="ARM-like"/>
</dbReference>
<name>E2Q5M6_STRCL</name>
<dbReference type="Proteomes" id="UP000002357">
    <property type="component" value="Chromosome"/>
</dbReference>
<dbReference type="eggNOG" id="COG1413">
    <property type="taxonomic scope" value="Bacteria"/>
</dbReference>
<dbReference type="InterPro" id="IPR016024">
    <property type="entry name" value="ARM-type_fold"/>
</dbReference>
<dbReference type="AlphaFoldDB" id="E2Q5M6"/>
<feature type="region of interest" description="Disordered" evidence="1">
    <location>
        <begin position="260"/>
        <end position="435"/>
    </location>
</feature>
<feature type="compositionally biased region" description="Low complexity" evidence="1">
    <location>
        <begin position="487"/>
        <end position="500"/>
    </location>
</feature>
<dbReference type="Gene3D" id="1.25.10.10">
    <property type="entry name" value="Leucine-rich Repeat Variant"/>
    <property type="match status" value="2"/>
</dbReference>
<evidence type="ECO:0008006" key="4">
    <source>
        <dbReference type="Google" id="ProtNLM"/>
    </source>
</evidence>
<dbReference type="STRING" id="1901.BB341_07955"/>
<organism evidence="2 3">
    <name type="scientific">Streptomyces clavuligerus</name>
    <dbReference type="NCBI Taxonomy" id="1901"/>
    <lineage>
        <taxon>Bacteria</taxon>
        <taxon>Bacillati</taxon>
        <taxon>Actinomycetota</taxon>
        <taxon>Actinomycetes</taxon>
        <taxon>Kitasatosporales</taxon>
        <taxon>Streptomycetaceae</taxon>
        <taxon>Streptomyces</taxon>
    </lineage>
</organism>
<feature type="compositionally biased region" description="Pro residues" evidence="1">
    <location>
        <begin position="471"/>
        <end position="486"/>
    </location>
</feature>
<evidence type="ECO:0000313" key="2">
    <source>
        <dbReference type="EMBL" id="EFG09240.1"/>
    </source>
</evidence>
<dbReference type="SUPFAM" id="SSF48371">
    <property type="entry name" value="ARM repeat"/>
    <property type="match status" value="2"/>
</dbReference>
<feature type="compositionally biased region" description="Basic and acidic residues" evidence="1">
    <location>
        <begin position="234"/>
        <end position="250"/>
    </location>
</feature>
<dbReference type="RefSeq" id="WP_003961809.1">
    <property type="nucleotide sequence ID" value="NZ_CP065239.1"/>
</dbReference>
<dbReference type="KEGG" id="sclf:BB341_07955"/>
<keyword evidence="3" id="KW-1185">Reference proteome</keyword>
<accession>E2Q5M6</accession>
<dbReference type="InterPro" id="IPR004155">
    <property type="entry name" value="PBS_lyase_HEAT"/>
</dbReference>
<feature type="compositionally biased region" description="Pro residues" evidence="1">
    <location>
        <begin position="317"/>
        <end position="327"/>
    </location>
</feature>
<evidence type="ECO:0000256" key="1">
    <source>
        <dbReference type="SAM" id="MobiDB-lite"/>
    </source>
</evidence>
<feature type="compositionally biased region" description="Pro residues" evidence="1">
    <location>
        <begin position="299"/>
        <end position="308"/>
    </location>
</feature>
<sequence>MFGGIDEVDWAALGHAYGPADDVPELLRGLASGDPVEREAALDGMYGAVHHQGDVYDSTLACIPFLLELVADPAVQDRGGIVELLTSIGGIDLDGDDELDPEDEEFEFAANYAMAASAVTAGSDVFLALIDSPDRGVRLTVPLALATLHSEPDLVLRLLRERLEAERDPEVRFACVEAAGRIALRHSWLAAEVVDWLVELARVRYGAGAGTPAEPRRAAGPEHGGAVVRRHSLRRDPWDDPPHPADHGSDFDTEVWGTEVWGTDGFGVDGPGPEVPWADGFGRPDPWPAPGRVEFPGPWDDPVPPDGPVFPGGAVPPDGPPGTPPAARPTLNGLPSPPGPRDGSTAPAARSAPGSSHDSTRGDDPAADPVRGTDGDPPDGLAERDPEGPSGKTAENRPGGGGRSTGFPGTEPPEPAGGECPDPADPRRPHDAGLRLSALAQLARCAPHALPADVVPGVVGLLRELRAEPAGPYPDGPRAAPPPGASGPPEARPAGARPVPAGSPAPEQPWERESDDTGRHALWTGDLLRTLHSGLGDRVAERTALLTDQLCSPDPGQRIDGVRMSSALLRTRRGEYAELVTLIGEQLADKEPRLADAAAAALGELFGLAAPAADALADFVAADPGCWVQEWASGPRTLGGAVAALARTGDARAVPVLARILELPQAPHDLGYVLDHLGPAAAPLVPALRARLAETELDDRLYDAAGPLLYGLTALRAGEALPEVLRVLRGAPEYRGEWVVELVLGALTSFGPAAREAAPDLRGLLARSARTGGHTGAFAVKAAAALWAVEREAGAVLPLLRTTLASDTGARRAAAGVLGSMGPVAREAVPELRLALDSSDPGTRVDAALALWRVTGDAEPGWPALRTAWEALPFTRVPTAERLAERPDPAGGPVAGRTEGAERLLRAELGRVRRHNAMDGGYGGHDIVRDEKLLALCRRALTGGTGTTGERPTP</sequence>